<evidence type="ECO:0000313" key="1">
    <source>
        <dbReference type="EMBL" id="KAA8570714.1"/>
    </source>
</evidence>
<evidence type="ECO:0000313" key="2">
    <source>
        <dbReference type="Proteomes" id="UP000322873"/>
    </source>
</evidence>
<reference evidence="1 2" key="1">
    <citation type="submission" date="2019-06" db="EMBL/GenBank/DDBJ databases">
        <title>Genome Sequence of the Brown Rot Fungal Pathogen Monilinia fructicola.</title>
        <authorList>
            <person name="De Miccolis Angelini R.M."/>
            <person name="Landi L."/>
            <person name="Abate D."/>
            <person name="Pollastro S."/>
            <person name="Romanazzi G."/>
            <person name="Faretra F."/>
        </authorList>
    </citation>
    <scope>NUCLEOTIDE SEQUENCE [LARGE SCALE GENOMIC DNA]</scope>
    <source>
        <strain evidence="1 2">Mfrc123</strain>
    </source>
</reference>
<dbReference type="AlphaFoldDB" id="A0A5M9JMK3"/>
<dbReference type="VEuPathDB" id="FungiDB:MFRU_011g02220"/>
<protein>
    <submittedName>
        <fullName evidence="1">Uncharacterized protein</fullName>
    </submittedName>
</protein>
<sequence length="143" mass="16273">MDLIIPFFVCPFKNSVFSFDFCNRNRSVAGREELQYSKIERMPPSISSVSFSTILPPILPNTMNVCRSLHRIRYMLFNLSVGQLVNRPQISNKGIVGTFDDSPRSSLHLDNLVKLASKYPPGSAYWGKVTKLLWSQATEWVSQ</sequence>
<accession>A0A5M9JMK3</accession>
<keyword evidence="2" id="KW-1185">Reference proteome</keyword>
<name>A0A5M9JMK3_MONFR</name>
<dbReference type="EMBL" id="VICG01000006">
    <property type="protein sequence ID" value="KAA8570714.1"/>
    <property type="molecule type" value="Genomic_DNA"/>
</dbReference>
<proteinExistence type="predicted"/>
<organism evidence="1 2">
    <name type="scientific">Monilinia fructicola</name>
    <name type="common">Brown rot fungus</name>
    <name type="synonym">Ciboria fructicola</name>
    <dbReference type="NCBI Taxonomy" id="38448"/>
    <lineage>
        <taxon>Eukaryota</taxon>
        <taxon>Fungi</taxon>
        <taxon>Dikarya</taxon>
        <taxon>Ascomycota</taxon>
        <taxon>Pezizomycotina</taxon>
        <taxon>Leotiomycetes</taxon>
        <taxon>Helotiales</taxon>
        <taxon>Sclerotiniaceae</taxon>
        <taxon>Monilinia</taxon>
    </lineage>
</organism>
<gene>
    <name evidence="1" type="ORF">EYC84_000109</name>
</gene>
<comment type="caution">
    <text evidence="1">The sequence shown here is derived from an EMBL/GenBank/DDBJ whole genome shotgun (WGS) entry which is preliminary data.</text>
</comment>
<dbReference type="Proteomes" id="UP000322873">
    <property type="component" value="Unassembled WGS sequence"/>
</dbReference>